<reference evidence="1 2" key="1">
    <citation type="submission" date="2017-02" db="EMBL/GenBank/DDBJ databases">
        <title>Ketogulonicigenium robustum SPU B003 Genome sequencing and assembly.</title>
        <authorList>
            <person name="Li Y."/>
            <person name="Liu L."/>
            <person name="Wang C."/>
            <person name="Zhang M."/>
            <person name="Zhang T."/>
            <person name="Zhang Y."/>
        </authorList>
    </citation>
    <scope>NUCLEOTIDE SEQUENCE [LARGE SCALE GENOMIC DNA]</scope>
    <source>
        <strain evidence="1 2">SPU_B003</strain>
    </source>
</reference>
<gene>
    <name evidence="1" type="ORF">BVG79_01064</name>
</gene>
<accession>A0A1W6NZ83</accession>
<organism evidence="1 2">
    <name type="scientific">Ketogulonicigenium robustum</name>
    <dbReference type="NCBI Taxonomy" id="92947"/>
    <lineage>
        <taxon>Bacteria</taxon>
        <taxon>Pseudomonadati</taxon>
        <taxon>Pseudomonadota</taxon>
        <taxon>Alphaproteobacteria</taxon>
        <taxon>Rhodobacterales</taxon>
        <taxon>Roseobacteraceae</taxon>
        <taxon>Ketogulonicigenium</taxon>
    </lineage>
</organism>
<protein>
    <submittedName>
        <fullName evidence="1">Uncharacterized protein</fullName>
    </submittedName>
</protein>
<evidence type="ECO:0000313" key="1">
    <source>
        <dbReference type="EMBL" id="ARO14410.1"/>
    </source>
</evidence>
<dbReference type="RefSeq" id="WP_157115626.1">
    <property type="nucleotide sequence ID" value="NZ_CP019937.1"/>
</dbReference>
<dbReference type="AlphaFoldDB" id="A0A1W6NZ83"/>
<keyword evidence="2" id="KW-1185">Reference proteome</keyword>
<evidence type="ECO:0000313" key="2">
    <source>
        <dbReference type="Proteomes" id="UP000242447"/>
    </source>
</evidence>
<sequence>MTSVQQAKAIISSRIGKPINARLIDLPSDLRSAVKMLARQLTRQQ</sequence>
<dbReference type="Proteomes" id="UP000242447">
    <property type="component" value="Chromosome"/>
</dbReference>
<proteinExistence type="predicted"/>
<dbReference type="KEGG" id="kro:BVG79_01064"/>
<dbReference type="EMBL" id="CP019937">
    <property type="protein sequence ID" value="ARO14410.1"/>
    <property type="molecule type" value="Genomic_DNA"/>
</dbReference>
<dbReference type="STRING" id="92947.BVG79_01064"/>
<name>A0A1W6NZ83_9RHOB</name>